<evidence type="ECO:0000313" key="1">
    <source>
        <dbReference type="EMBL" id="ACB76669.1"/>
    </source>
</evidence>
<gene>
    <name evidence="1" type="ordered locus">Oter_3392</name>
</gene>
<sequence length="83" mass="9263">MKATQLQLVRTQATQVIHELGMLIHHCEEANKATRDRRDVAEEMADAAETAGWMRVQATRLEKFVTDINDAAQQANMPQKGGS</sequence>
<dbReference type="AlphaFoldDB" id="B1ZUA7"/>
<reference evidence="1 2" key="1">
    <citation type="journal article" date="2011" name="J. Bacteriol.">
        <title>Genome sequence of the verrucomicrobium Opitutus terrae PB90-1, an abundant inhabitant of rice paddy soil ecosystems.</title>
        <authorList>
            <person name="van Passel M.W."/>
            <person name="Kant R."/>
            <person name="Palva A."/>
            <person name="Copeland A."/>
            <person name="Lucas S."/>
            <person name="Lapidus A."/>
            <person name="Glavina del Rio T."/>
            <person name="Pitluck S."/>
            <person name="Goltsman E."/>
            <person name="Clum A."/>
            <person name="Sun H."/>
            <person name="Schmutz J."/>
            <person name="Larimer F.W."/>
            <person name="Land M.L."/>
            <person name="Hauser L."/>
            <person name="Kyrpides N."/>
            <person name="Mikhailova N."/>
            <person name="Richardson P.P."/>
            <person name="Janssen P.H."/>
            <person name="de Vos W.M."/>
            <person name="Smidt H."/>
        </authorList>
    </citation>
    <scope>NUCLEOTIDE SEQUENCE [LARGE SCALE GENOMIC DNA]</scope>
    <source>
        <strain evidence="2">DSM 11246 / JCM 15787 / PB90-1</strain>
    </source>
</reference>
<dbReference type="HOGENOM" id="CLU_2539292_0_0_0"/>
<keyword evidence="2" id="KW-1185">Reference proteome</keyword>
<dbReference type="KEGG" id="ote:Oter_3392"/>
<dbReference type="Proteomes" id="UP000007013">
    <property type="component" value="Chromosome"/>
</dbReference>
<proteinExistence type="predicted"/>
<evidence type="ECO:0000313" key="2">
    <source>
        <dbReference type="Proteomes" id="UP000007013"/>
    </source>
</evidence>
<dbReference type="RefSeq" id="WP_012376198.1">
    <property type="nucleotide sequence ID" value="NC_010571.1"/>
</dbReference>
<protein>
    <submittedName>
        <fullName evidence="1">Uncharacterized protein</fullName>
    </submittedName>
</protein>
<name>B1ZUA7_OPITP</name>
<organism evidence="1 2">
    <name type="scientific">Opitutus terrae (strain DSM 11246 / JCM 15787 / PB90-1)</name>
    <dbReference type="NCBI Taxonomy" id="452637"/>
    <lineage>
        <taxon>Bacteria</taxon>
        <taxon>Pseudomonadati</taxon>
        <taxon>Verrucomicrobiota</taxon>
        <taxon>Opitutia</taxon>
        <taxon>Opitutales</taxon>
        <taxon>Opitutaceae</taxon>
        <taxon>Opitutus</taxon>
    </lineage>
</organism>
<accession>B1ZUA7</accession>
<dbReference type="EMBL" id="CP001032">
    <property type="protein sequence ID" value="ACB76669.1"/>
    <property type="molecule type" value="Genomic_DNA"/>
</dbReference>
<dbReference type="STRING" id="452637.Oter_3392"/>